<protein>
    <submittedName>
        <fullName evidence="2">SRCR domain-containing protein</fullName>
    </submittedName>
</protein>
<dbReference type="WBParaSite" id="maker-uti_cns_0002250-snap-gene-0.14-mRNA-1">
    <property type="protein sequence ID" value="maker-uti_cns_0002250-snap-gene-0.14-mRNA-1"/>
    <property type="gene ID" value="maker-uti_cns_0002250-snap-gene-0.14"/>
</dbReference>
<organism evidence="1 2">
    <name type="scientific">Macrostomum lignano</name>
    <dbReference type="NCBI Taxonomy" id="282301"/>
    <lineage>
        <taxon>Eukaryota</taxon>
        <taxon>Metazoa</taxon>
        <taxon>Spiralia</taxon>
        <taxon>Lophotrochozoa</taxon>
        <taxon>Platyhelminthes</taxon>
        <taxon>Rhabditophora</taxon>
        <taxon>Macrostomorpha</taxon>
        <taxon>Macrostomida</taxon>
        <taxon>Macrostomidae</taxon>
        <taxon>Macrostomum</taxon>
    </lineage>
</organism>
<evidence type="ECO:0000313" key="1">
    <source>
        <dbReference type="Proteomes" id="UP000095280"/>
    </source>
</evidence>
<accession>A0A1I8GLA8</accession>
<name>A0A1I8GLA8_9PLAT</name>
<keyword evidence="1" id="KW-1185">Reference proteome</keyword>
<reference evidence="2" key="1">
    <citation type="submission" date="2016-11" db="UniProtKB">
        <authorList>
            <consortium name="WormBaseParasite"/>
        </authorList>
    </citation>
    <scope>IDENTIFICATION</scope>
</reference>
<sequence>SGRKSALSLVWCEQIGIAAQPQLAVLAGVQNRHLQDCHSPHFRTETLAGRTALSSVWCEQIGIGAELPAGHVEPGEAGIGIRLTFCNCIA</sequence>
<dbReference type="Proteomes" id="UP000095280">
    <property type="component" value="Unplaced"/>
</dbReference>
<evidence type="ECO:0000313" key="2">
    <source>
        <dbReference type="WBParaSite" id="maker-uti_cns_0002250-snap-gene-0.14-mRNA-1"/>
    </source>
</evidence>
<dbReference type="AlphaFoldDB" id="A0A1I8GLA8"/>
<proteinExistence type="predicted"/>